<keyword evidence="3 8" id="KW-0489">Methyltransferase</keyword>
<dbReference type="EC" id="2.1.1.63" evidence="8"/>
<dbReference type="NCBIfam" id="TIGR00589">
    <property type="entry name" value="ogt"/>
    <property type="match status" value="1"/>
</dbReference>
<comment type="caution">
    <text evidence="11">The sequence shown here is derived from an EMBL/GenBank/DDBJ whole genome shotgun (WGS) entry which is preliminary data.</text>
</comment>
<keyword evidence="5 8" id="KW-0227">DNA damage</keyword>
<dbReference type="Pfam" id="PF01035">
    <property type="entry name" value="DNA_binding_1"/>
    <property type="match status" value="1"/>
</dbReference>
<dbReference type="PANTHER" id="PTHR10815">
    <property type="entry name" value="METHYLATED-DNA--PROTEIN-CYSTEINE METHYLTRANSFERASE"/>
    <property type="match status" value="1"/>
</dbReference>
<dbReference type="SUPFAM" id="SSF53155">
    <property type="entry name" value="Methylated DNA-protein cysteine methyltransferase domain"/>
    <property type="match status" value="1"/>
</dbReference>
<evidence type="ECO:0000256" key="2">
    <source>
        <dbReference type="ARBA" id="ARBA00022490"/>
    </source>
</evidence>
<dbReference type="PROSITE" id="PS00374">
    <property type="entry name" value="MGMT"/>
    <property type="match status" value="1"/>
</dbReference>
<feature type="active site" description="Nucleophile; methyl group acceptor" evidence="8">
    <location>
        <position position="130"/>
    </location>
</feature>
<proteinExistence type="inferred from homology"/>
<dbReference type="CDD" id="cd06445">
    <property type="entry name" value="ATase"/>
    <property type="match status" value="1"/>
</dbReference>
<dbReference type="RefSeq" id="WP_167997914.1">
    <property type="nucleotide sequence ID" value="NZ_JAATEM010000032.1"/>
</dbReference>
<name>A0ABX1ACT5_9ACTN</name>
<sequence length="199" mass="21114">MKQHTVIDSPCGPLTLVADDGVLCGLYMTDHRHRPPEETFGPRTGPAATPFAEVRDQLSAYFAGALTCFTVELRPHGTPFQRRVWAELTRIPYGETRTYGRLAATLGNPRSSRAVGLANGRNPISIIIPCHRVIGSTGSLTGYGGGLHRKQQLLDLERHARGGGTPPVPPHPPTLHRAAATTACGNAGAADKRIGGNGA</sequence>
<evidence type="ECO:0000256" key="8">
    <source>
        <dbReference type="HAMAP-Rule" id="MF_00772"/>
    </source>
</evidence>
<comment type="miscellaneous">
    <text evidence="8">This enzyme catalyzes only one turnover and therefore is not strictly catalytic. According to one definition, an enzyme is a biocatalyst that acts repeatedly and over many reaction cycles.</text>
</comment>
<evidence type="ECO:0000256" key="3">
    <source>
        <dbReference type="ARBA" id="ARBA00022603"/>
    </source>
</evidence>
<feature type="domain" description="Methylated-DNA-[protein]-cysteine S-methyltransferase DNA binding" evidence="9">
    <location>
        <begin position="79"/>
        <end position="158"/>
    </location>
</feature>
<reference evidence="11 12" key="1">
    <citation type="submission" date="2020-03" db="EMBL/GenBank/DDBJ databases">
        <title>WGS of actinomycetes isolated from Thailand.</title>
        <authorList>
            <person name="Thawai C."/>
        </authorList>
    </citation>
    <scope>NUCLEOTIDE SEQUENCE [LARGE SCALE GENOMIC DNA]</scope>
    <source>
        <strain evidence="11 12">SBST2-5</strain>
    </source>
</reference>
<comment type="function">
    <text evidence="8">Involved in the cellular defense against the biological effects of O6-methylguanine (O6-MeG) and O4-methylthymine (O4-MeT) in DNA. Repairs the methylated nucleobase in DNA by stoichiometrically transferring the methyl group to a cysteine residue in the enzyme. This is a suicide reaction: the enzyme is irreversibly inactivated.</text>
</comment>
<comment type="catalytic activity">
    <reaction evidence="1 8">
        <text>a 4-O-methyl-thymidine in DNA + L-cysteinyl-[protein] = a thymidine in DNA + S-methyl-L-cysteinyl-[protein]</text>
        <dbReference type="Rhea" id="RHEA:53428"/>
        <dbReference type="Rhea" id="RHEA-COMP:10131"/>
        <dbReference type="Rhea" id="RHEA-COMP:10132"/>
        <dbReference type="Rhea" id="RHEA-COMP:13555"/>
        <dbReference type="Rhea" id="RHEA-COMP:13556"/>
        <dbReference type="ChEBI" id="CHEBI:29950"/>
        <dbReference type="ChEBI" id="CHEBI:82612"/>
        <dbReference type="ChEBI" id="CHEBI:137386"/>
        <dbReference type="ChEBI" id="CHEBI:137387"/>
        <dbReference type="EC" id="2.1.1.63"/>
    </reaction>
</comment>
<comment type="catalytic activity">
    <reaction evidence="7 8">
        <text>a 6-O-methyl-2'-deoxyguanosine in DNA + L-cysteinyl-[protein] = S-methyl-L-cysteinyl-[protein] + a 2'-deoxyguanosine in DNA</text>
        <dbReference type="Rhea" id="RHEA:24000"/>
        <dbReference type="Rhea" id="RHEA-COMP:10131"/>
        <dbReference type="Rhea" id="RHEA-COMP:10132"/>
        <dbReference type="Rhea" id="RHEA-COMP:11367"/>
        <dbReference type="Rhea" id="RHEA-COMP:11368"/>
        <dbReference type="ChEBI" id="CHEBI:29950"/>
        <dbReference type="ChEBI" id="CHEBI:82612"/>
        <dbReference type="ChEBI" id="CHEBI:85445"/>
        <dbReference type="ChEBI" id="CHEBI:85448"/>
        <dbReference type="EC" id="2.1.1.63"/>
    </reaction>
</comment>
<protein>
    <recommendedName>
        <fullName evidence="8">Methylated-DNA--protein-cysteine methyltransferase</fullName>
        <ecNumber evidence="8">2.1.1.63</ecNumber>
    </recommendedName>
    <alternativeName>
        <fullName evidence="8">6-O-methylguanine-DNA methyltransferase</fullName>
        <shortName evidence="8">MGMT</shortName>
    </alternativeName>
    <alternativeName>
        <fullName evidence="8">O-6-methylguanine-DNA-alkyltransferase</fullName>
    </alternativeName>
</protein>
<dbReference type="HAMAP" id="MF_00772">
    <property type="entry name" value="OGT"/>
    <property type="match status" value="1"/>
</dbReference>
<dbReference type="Gene3D" id="1.10.10.10">
    <property type="entry name" value="Winged helix-like DNA-binding domain superfamily/Winged helix DNA-binding domain"/>
    <property type="match status" value="1"/>
</dbReference>
<feature type="domain" description="Methylguanine DNA methyltransferase ribonuclease-like" evidence="10">
    <location>
        <begin position="4"/>
        <end position="74"/>
    </location>
</feature>
<evidence type="ECO:0000256" key="7">
    <source>
        <dbReference type="ARBA" id="ARBA00049348"/>
    </source>
</evidence>
<evidence type="ECO:0000256" key="6">
    <source>
        <dbReference type="ARBA" id="ARBA00023204"/>
    </source>
</evidence>
<comment type="similarity">
    <text evidence="8">Belongs to the MGMT family.</text>
</comment>
<dbReference type="InterPro" id="IPR008332">
    <property type="entry name" value="MethylG_MeTrfase_N"/>
</dbReference>
<keyword evidence="6 8" id="KW-0234">DNA repair</keyword>
<evidence type="ECO:0000259" key="9">
    <source>
        <dbReference type="Pfam" id="PF01035"/>
    </source>
</evidence>
<keyword evidence="2 8" id="KW-0963">Cytoplasm</keyword>
<dbReference type="Pfam" id="PF02870">
    <property type="entry name" value="Methyltransf_1N"/>
    <property type="match status" value="1"/>
</dbReference>
<dbReference type="Proteomes" id="UP000730591">
    <property type="component" value="Unassembled WGS sequence"/>
</dbReference>
<keyword evidence="12" id="KW-1185">Reference proteome</keyword>
<dbReference type="InterPro" id="IPR014048">
    <property type="entry name" value="MethylDNA_cys_MeTrfase_DNA-bd"/>
</dbReference>
<dbReference type="Gene3D" id="3.30.160.70">
    <property type="entry name" value="Methylated DNA-protein cysteine methyltransferase domain"/>
    <property type="match status" value="1"/>
</dbReference>
<dbReference type="SUPFAM" id="SSF46767">
    <property type="entry name" value="Methylated DNA-protein cysteine methyltransferase, C-terminal domain"/>
    <property type="match status" value="1"/>
</dbReference>
<dbReference type="EMBL" id="JAATEM010000032">
    <property type="protein sequence ID" value="NJP53052.1"/>
    <property type="molecule type" value="Genomic_DNA"/>
</dbReference>
<keyword evidence="4 8" id="KW-0808">Transferase</keyword>
<dbReference type="InterPro" id="IPR036388">
    <property type="entry name" value="WH-like_DNA-bd_sf"/>
</dbReference>
<evidence type="ECO:0000256" key="5">
    <source>
        <dbReference type="ARBA" id="ARBA00022763"/>
    </source>
</evidence>
<comment type="subcellular location">
    <subcellularLocation>
        <location evidence="8">Cytoplasm</location>
    </subcellularLocation>
</comment>
<dbReference type="InterPro" id="IPR036217">
    <property type="entry name" value="MethylDNA_cys_MeTrfase_DNAb"/>
</dbReference>
<dbReference type="InterPro" id="IPR036631">
    <property type="entry name" value="MGMT_N_sf"/>
</dbReference>
<evidence type="ECO:0000256" key="4">
    <source>
        <dbReference type="ARBA" id="ARBA00022679"/>
    </source>
</evidence>
<evidence type="ECO:0000313" key="12">
    <source>
        <dbReference type="Proteomes" id="UP000730591"/>
    </source>
</evidence>
<evidence type="ECO:0000313" key="11">
    <source>
        <dbReference type="EMBL" id="NJP53052.1"/>
    </source>
</evidence>
<gene>
    <name evidence="11" type="ORF">HCJ93_24030</name>
</gene>
<dbReference type="PANTHER" id="PTHR10815:SF5">
    <property type="entry name" value="METHYLATED-DNA--PROTEIN-CYSTEINE METHYLTRANSFERASE"/>
    <property type="match status" value="1"/>
</dbReference>
<organism evidence="11 12">
    <name type="scientific">Streptomyces composti</name>
    <dbReference type="NCBI Taxonomy" id="2720025"/>
    <lineage>
        <taxon>Bacteria</taxon>
        <taxon>Bacillati</taxon>
        <taxon>Actinomycetota</taxon>
        <taxon>Actinomycetes</taxon>
        <taxon>Kitasatosporales</taxon>
        <taxon>Streptomycetaceae</taxon>
        <taxon>Streptomyces</taxon>
    </lineage>
</organism>
<evidence type="ECO:0000256" key="1">
    <source>
        <dbReference type="ARBA" id="ARBA00001286"/>
    </source>
</evidence>
<dbReference type="InterPro" id="IPR023546">
    <property type="entry name" value="MGMT"/>
</dbReference>
<dbReference type="InterPro" id="IPR001497">
    <property type="entry name" value="MethylDNA_cys_MeTrfase_AS"/>
</dbReference>
<accession>A0ABX1ACT5</accession>
<evidence type="ECO:0000259" key="10">
    <source>
        <dbReference type="Pfam" id="PF02870"/>
    </source>
</evidence>